<dbReference type="Pfam" id="PF09361">
    <property type="entry name" value="Phasin_2"/>
    <property type="match status" value="1"/>
</dbReference>
<reference evidence="3 4" key="1">
    <citation type="submission" date="2020-04" db="EMBL/GenBank/DDBJ databases">
        <title>Enterovirga sp. isolate from soil.</title>
        <authorList>
            <person name="Chea S."/>
            <person name="Kim D.-U."/>
        </authorList>
    </citation>
    <scope>NUCLEOTIDE SEQUENCE [LARGE SCALE GENOMIC DNA]</scope>
    <source>
        <strain evidence="3 4">DB1703</strain>
    </source>
</reference>
<keyword evidence="4" id="KW-1185">Reference proteome</keyword>
<dbReference type="InterPro" id="IPR018968">
    <property type="entry name" value="Phasin"/>
</dbReference>
<name>A0A849IC26_9HYPH</name>
<comment type="caution">
    <text evidence="3">The sequence shown here is derived from an EMBL/GenBank/DDBJ whole genome shotgun (WGS) entry which is preliminary data.</text>
</comment>
<feature type="region of interest" description="Disordered" evidence="1">
    <location>
        <begin position="1"/>
        <end position="20"/>
    </location>
</feature>
<dbReference type="AlphaFoldDB" id="A0A849IC26"/>
<evidence type="ECO:0000313" key="4">
    <source>
        <dbReference type="Proteomes" id="UP000564885"/>
    </source>
</evidence>
<evidence type="ECO:0000313" key="3">
    <source>
        <dbReference type="EMBL" id="NNM71483.1"/>
    </source>
</evidence>
<feature type="domain" description="Phasin" evidence="2">
    <location>
        <begin position="59"/>
        <end position="114"/>
    </location>
</feature>
<organism evidence="3 4">
    <name type="scientific">Enterovirga aerilata</name>
    <dbReference type="NCBI Taxonomy" id="2730920"/>
    <lineage>
        <taxon>Bacteria</taxon>
        <taxon>Pseudomonadati</taxon>
        <taxon>Pseudomonadota</taxon>
        <taxon>Alphaproteobacteria</taxon>
        <taxon>Hyphomicrobiales</taxon>
        <taxon>Methylobacteriaceae</taxon>
        <taxon>Enterovirga</taxon>
    </lineage>
</organism>
<proteinExistence type="predicted"/>
<accession>A0A849IC26</accession>
<evidence type="ECO:0000259" key="2">
    <source>
        <dbReference type="Pfam" id="PF09361"/>
    </source>
</evidence>
<sequence>MSDDKDAKTEIPSSVRDFAEKSVEQARSAVGTLLDAARKTAESIQTSAKTADTPPGQAVSRGFGFAEQNISAIFDFARKLVRAPDLKEATRLQVDFVREQAAIMEKQVAELKDLTPPKT</sequence>
<dbReference type="EMBL" id="JABEPP010000001">
    <property type="protein sequence ID" value="NNM71483.1"/>
    <property type="molecule type" value="Genomic_DNA"/>
</dbReference>
<protein>
    <submittedName>
        <fullName evidence="3">Phasin</fullName>
    </submittedName>
</protein>
<dbReference type="RefSeq" id="WP_171216939.1">
    <property type="nucleotide sequence ID" value="NZ_JABEPP010000001.1"/>
</dbReference>
<gene>
    <name evidence="3" type="ORF">HJG44_03605</name>
</gene>
<dbReference type="Proteomes" id="UP000564885">
    <property type="component" value="Unassembled WGS sequence"/>
</dbReference>
<evidence type="ECO:0000256" key="1">
    <source>
        <dbReference type="SAM" id="MobiDB-lite"/>
    </source>
</evidence>